<proteinExistence type="predicted"/>
<gene>
    <name evidence="3" type="ORF">MAE02_57110</name>
</gene>
<reference evidence="3 4" key="1">
    <citation type="submission" date="2019-07" db="EMBL/GenBank/DDBJ databases">
        <title>Whole genome shotgun sequence of Microvirga aerophila NBRC 106136.</title>
        <authorList>
            <person name="Hosoyama A."/>
            <person name="Uohara A."/>
            <person name="Ohji S."/>
            <person name="Ichikawa N."/>
        </authorList>
    </citation>
    <scope>NUCLEOTIDE SEQUENCE [LARGE SCALE GENOMIC DNA]</scope>
    <source>
        <strain evidence="3 4">NBRC 106136</strain>
    </source>
</reference>
<dbReference type="Proteomes" id="UP000321085">
    <property type="component" value="Unassembled WGS sequence"/>
</dbReference>
<sequence length="707" mass="74493">MDQIVAIVLAPIGMFSGKPLAVGIALGLLASAILIWLLIYLLAERKFLGSYRRITRALSSIRQTAGSQEERFAVAMDEFEGTALASGWNQYRSSLEISNGNLFSYTDPAPYLAADRVPGHNYVKWSSTLGGVFLTVGLFFTFVGLSAALLQVGGDGNAPMDTEKLRRAVEGILGVSSVKFITSLAGIGAYIFWSLVARFQADAQDGAVERLVHEVRQLSSYVAPEMLLQKQLKAIEEQKQQFQTFGNDLAVAIGNQIEMALKARFERLPEAVAEMVGPAVATAFEPVRDDLHRIGDQIQQAGGNMADGAGDVFSKVWQDGIGKHMGLFGTQMEKTIAALESLPEKVKQTETGLGGEIGRVTEKLNETALRLSATFEEGQRSMITTISGFNDRIAAIPEIVEKASREAAGSVGRSVESSLENLSAITARAGQSSAEQLGSEVAKIAAALATSAESLRTAGDHSAEGLKGARNDLAMGVRDGIKLIADTTQDASTKLSETVAALASVVDGLSTRLDQTTRLLEAQQGHLSRAGEIVVGASSSLASAAGNVETATTPLSGAVKTINLALEQVNGASTQVRDATAAGMRMAELLNLSVEKAQSAFSDQATRFSDLHVNVNSTMNELVQGVARLGNQISECINTYDAEIAKSISSLESAVLDVADIVDNRRTGANAPIKVPAAPSPVAQPSPNSGAAPTSNGGTKVFGRPNP</sequence>
<evidence type="ECO:0000256" key="2">
    <source>
        <dbReference type="SAM" id="Phobius"/>
    </source>
</evidence>
<feature type="transmembrane region" description="Helical" evidence="2">
    <location>
        <begin position="129"/>
        <end position="152"/>
    </location>
</feature>
<dbReference type="AlphaFoldDB" id="A0A512C1C4"/>
<feature type="transmembrane region" description="Helical" evidence="2">
    <location>
        <begin position="20"/>
        <end position="43"/>
    </location>
</feature>
<keyword evidence="2" id="KW-0472">Membrane</keyword>
<keyword evidence="2" id="KW-0812">Transmembrane</keyword>
<feature type="compositionally biased region" description="Polar residues" evidence="1">
    <location>
        <begin position="688"/>
        <end position="698"/>
    </location>
</feature>
<dbReference type="OrthoDB" id="10020240at2"/>
<evidence type="ECO:0008006" key="5">
    <source>
        <dbReference type="Google" id="ProtNLM"/>
    </source>
</evidence>
<keyword evidence="2" id="KW-1133">Transmembrane helix</keyword>
<evidence type="ECO:0000256" key="1">
    <source>
        <dbReference type="SAM" id="MobiDB-lite"/>
    </source>
</evidence>
<name>A0A512C1C4_9HYPH</name>
<feature type="transmembrane region" description="Helical" evidence="2">
    <location>
        <begin position="172"/>
        <end position="193"/>
    </location>
</feature>
<protein>
    <recommendedName>
        <fullName evidence="5">MotA/TolQ/ExbB proton channel domain-containing protein</fullName>
    </recommendedName>
</protein>
<comment type="caution">
    <text evidence="3">The sequence shown here is derived from an EMBL/GenBank/DDBJ whole genome shotgun (WGS) entry which is preliminary data.</text>
</comment>
<keyword evidence="4" id="KW-1185">Reference proteome</keyword>
<dbReference type="EMBL" id="BJYU01000144">
    <property type="protein sequence ID" value="GEO18015.1"/>
    <property type="molecule type" value="Genomic_DNA"/>
</dbReference>
<dbReference type="RefSeq" id="WP_114188916.1">
    <property type="nucleotide sequence ID" value="NZ_BJYU01000144.1"/>
</dbReference>
<organism evidence="3 4">
    <name type="scientific">Microvirga aerophila</name>
    <dbReference type="NCBI Taxonomy" id="670291"/>
    <lineage>
        <taxon>Bacteria</taxon>
        <taxon>Pseudomonadati</taxon>
        <taxon>Pseudomonadota</taxon>
        <taxon>Alphaproteobacteria</taxon>
        <taxon>Hyphomicrobiales</taxon>
        <taxon>Methylobacteriaceae</taxon>
        <taxon>Microvirga</taxon>
    </lineage>
</organism>
<accession>A0A512C1C4</accession>
<feature type="region of interest" description="Disordered" evidence="1">
    <location>
        <begin position="671"/>
        <end position="707"/>
    </location>
</feature>
<evidence type="ECO:0000313" key="3">
    <source>
        <dbReference type="EMBL" id="GEO18015.1"/>
    </source>
</evidence>
<evidence type="ECO:0000313" key="4">
    <source>
        <dbReference type="Proteomes" id="UP000321085"/>
    </source>
</evidence>